<dbReference type="EMBL" id="JAEAOA010000663">
    <property type="protein sequence ID" value="KAK3585809.1"/>
    <property type="molecule type" value="Genomic_DNA"/>
</dbReference>
<evidence type="ECO:0000256" key="1">
    <source>
        <dbReference type="SAM" id="Phobius"/>
    </source>
</evidence>
<evidence type="ECO:0000313" key="3">
    <source>
        <dbReference type="Proteomes" id="UP001195483"/>
    </source>
</evidence>
<reference evidence="2" key="1">
    <citation type="journal article" date="2021" name="Genome Biol. Evol.">
        <title>A High-Quality Reference Genome for a Parasitic Bivalve with Doubly Uniparental Inheritance (Bivalvia: Unionida).</title>
        <authorList>
            <person name="Smith C.H."/>
        </authorList>
    </citation>
    <scope>NUCLEOTIDE SEQUENCE</scope>
    <source>
        <strain evidence="2">CHS0354</strain>
    </source>
</reference>
<organism evidence="2 3">
    <name type="scientific">Potamilus streckersoni</name>
    <dbReference type="NCBI Taxonomy" id="2493646"/>
    <lineage>
        <taxon>Eukaryota</taxon>
        <taxon>Metazoa</taxon>
        <taxon>Spiralia</taxon>
        <taxon>Lophotrochozoa</taxon>
        <taxon>Mollusca</taxon>
        <taxon>Bivalvia</taxon>
        <taxon>Autobranchia</taxon>
        <taxon>Heteroconchia</taxon>
        <taxon>Palaeoheterodonta</taxon>
        <taxon>Unionida</taxon>
        <taxon>Unionoidea</taxon>
        <taxon>Unionidae</taxon>
        <taxon>Ambleminae</taxon>
        <taxon>Lampsilini</taxon>
        <taxon>Potamilus</taxon>
    </lineage>
</organism>
<gene>
    <name evidence="2" type="ORF">CHS0354_010593</name>
</gene>
<keyword evidence="1" id="KW-0812">Transmembrane</keyword>
<accession>A0AAE0VPV0</accession>
<comment type="caution">
    <text evidence="2">The sequence shown here is derived from an EMBL/GenBank/DDBJ whole genome shotgun (WGS) entry which is preliminary data.</text>
</comment>
<feature type="transmembrane region" description="Helical" evidence="1">
    <location>
        <begin position="102"/>
        <end position="124"/>
    </location>
</feature>
<reference evidence="2" key="2">
    <citation type="journal article" date="2021" name="Genome Biol. Evol.">
        <title>Developing a high-quality reference genome for a parasitic bivalve with doubly uniparental inheritance (Bivalvia: Unionida).</title>
        <authorList>
            <person name="Smith C.H."/>
        </authorList>
    </citation>
    <scope>NUCLEOTIDE SEQUENCE</scope>
    <source>
        <strain evidence="2">CHS0354</strain>
        <tissue evidence="2">Mantle</tissue>
    </source>
</reference>
<keyword evidence="1" id="KW-1133">Transmembrane helix</keyword>
<keyword evidence="1" id="KW-0472">Membrane</keyword>
<name>A0AAE0VPV0_9BIVA</name>
<dbReference type="Proteomes" id="UP001195483">
    <property type="component" value="Unassembled WGS sequence"/>
</dbReference>
<reference evidence="2" key="3">
    <citation type="submission" date="2023-05" db="EMBL/GenBank/DDBJ databases">
        <authorList>
            <person name="Smith C.H."/>
        </authorList>
    </citation>
    <scope>NUCLEOTIDE SEQUENCE</scope>
    <source>
        <strain evidence="2">CHS0354</strain>
        <tissue evidence="2">Mantle</tissue>
    </source>
</reference>
<evidence type="ECO:0000313" key="2">
    <source>
        <dbReference type="EMBL" id="KAK3585809.1"/>
    </source>
</evidence>
<keyword evidence="3" id="KW-1185">Reference proteome</keyword>
<protein>
    <submittedName>
        <fullName evidence="2">Uncharacterized protein</fullName>
    </submittedName>
</protein>
<proteinExistence type="predicted"/>
<dbReference type="AlphaFoldDB" id="A0AAE0VPV0"/>
<sequence>MQIHHNGQFFTLSFTATERPTFGEMCQAQPSNGRVRSEMMIITYNNSFEEVMSDGDMDKIEILSSQIEDTDEFFLAPVSQSDVEELEKLVQKEKERRRVARMVVLVSGILFMISVALVAVSLYMSRDIDELVRNSNEMLRRHNDRMSQGTQLREQHTLPVTVNVTLHH</sequence>